<feature type="compositionally biased region" description="Polar residues" evidence="1">
    <location>
        <begin position="132"/>
        <end position="144"/>
    </location>
</feature>
<evidence type="ECO:0000313" key="2">
    <source>
        <dbReference type="EnsemblMetazoa" id="XP_019849284.1"/>
    </source>
</evidence>
<feature type="region of interest" description="Disordered" evidence="1">
    <location>
        <begin position="121"/>
        <end position="144"/>
    </location>
</feature>
<name>A0AAN0IWY7_AMPQE</name>
<dbReference type="EnsemblMetazoa" id="XM_019993725.1">
    <property type="protein sequence ID" value="XP_019849284.1"/>
    <property type="gene ID" value="LOC109580488"/>
</dbReference>
<feature type="compositionally biased region" description="Polar residues" evidence="1">
    <location>
        <begin position="44"/>
        <end position="56"/>
    </location>
</feature>
<protein>
    <submittedName>
        <fullName evidence="2">Uncharacterized protein</fullName>
    </submittedName>
</protein>
<reference evidence="3" key="1">
    <citation type="journal article" date="2010" name="Nature">
        <title>The Amphimedon queenslandica genome and the evolution of animal complexity.</title>
        <authorList>
            <person name="Srivastava M."/>
            <person name="Simakov O."/>
            <person name="Chapman J."/>
            <person name="Fahey B."/>
            <person name="Gauthier M.E."/>
            <person name="Mitros T."/>
            <person name="Richards G.S."/>
            <person name="Conaco C."/>
            <person name="Dacre M."/>
            <person name="Hellsten U."/>
            <person name="Larroux C."/>
            <person name="Putnam N.H."/>
            <person name="Stanke M."/>
            <person name="Adamska M."/>
            <person name="Darling A."/>
            <person name="Degnan S.M."/>
            <person name="Oakley T.H."/>
            <person name="Plachetzki D.C."/>
            <person name="Zhai Y."/>
            <person name="Adamski M."/>
            <person name="Calcino A."/>
            <person name="Cummins S.F."/>
            <person name="Goodstein D.M."/>
            <person name="Harris C."/>
            <person name="Jackson D.J."/>
            <person name="Leys S.P."/>
            <person name="Shu S."/>
            <person name="Woodcroft B.J."/>
            <person name="Vervoort M."/>
            <person name="Kosik K.S."/>
            <person name="Manning G."/>
            <person name="Degnan B.M."/>
            <person name="Rokhsar D.S."/>
        </authorList>
    </citation>
    <scope>NUCLEOTIDE SEQUENCE [LARGE SCALE GENOMIC DNA]</scope>
</reference>
<feature type="region of interest" description="Disordered" evidence="1">
    <location>
        <begin position="169"/>
        <end position="192"/>
    </location>
</feature>
<dbReference type="GeneID" id="109580488"/>
<dbReference type="AlphaFoldDB" id="A0AAN0IWY7"/>
<reference evidence="2" key="2">
    <citation type="submission" date="2024-06" db="UniProtKB">
        <authorList>
            <consortium name="EnsemblMetazoa"/>
        </authorList>
    </citation>
    <scope>IDENTIFICATION</scope>
</reference>
<evidence type="ECO:0000313" key="3">
    <source>
        <dbReference type="Proteomes" id="UP000007879"/>
    </source>
</evidence>
<feature type="compositionally biased region" description="Basic and acidic residues" evidence="1">
    <location>
        <begin position="1"/>
        <end position="17"/>
    </location>
</feature>
<dbReference type="KEGG" id="aqu:109580488"/>
<dbReference type="Proteomes" id="UP000007879">
    <property type="component" value="Unassembled WGS sequence"/>
</dbReference>
<dbReference type="RefSeq" id="XP_019849284.1">
    <property type="nucleotide sequence ID" value="XM_019993725.1"/>
</dbReference>
<feature type="region of interest" description="Disordered" evidence="1">
    <location>
        <begin position="1"/>
        <end position="102"/>
    </location>
</feature>
<feature type="compositionally biased region" description="Polar residues" evidence="1">
    <location>
        <begin position="75"/>
        <end position="102"/>
    </location>
</feature>
<sequence length="264" mass="29790">MFRGKRERDVEKKEKSSSSRKRTRFVTPINPSQSEGLSQEKELTSATLEHSAPSHTPTHEPLLLNDSLDVLVSPHNSSIDDSINEGQDSIDSSTVADTGRSYTPLKQNKKYDLHGFRNIQGKRGHRKESHKMNQSRSMNQSKSMEISLSRQLSSPRGDTTDVFDFPVSQEGHHGGSIYRDSEGDHNGSSSLNEEDQYMNESAELFTKSKINDEKRAINAQVLKTILKTKKDLQNMRERYAILFASEVTSKNQKDLSIFLTGSEE</sequence>
<feature type="compositionally biased region" description="Low complexity" evidence="1">
    <location>
        <begin position="61"/>
        <end position="74"/>
    </location>
</feature>
<proteinExistence type="predicted"/>
<keyword evidence="3" id="KW-1185">Reference proteome</keyword>
<organism evidence="2 3">
    <name type="scientific">Amphimedon queenslandica</name>
    <name type="common">Sponge</name>
    <dbReference type="NCBI Taxonomy" id="400682"/>
    <lineage>
        <taxon>Eukaryota</taxon>
        <taxon>Metazoa</taxon>
        <taxon>Porifera</taxon>
        <taxon>Demospongiae</taxon>
        <taxon>Heteroscleromorpha</taxon>
        <taxon>Haplosclerida</taxon>
        <taxon>Niphatidae</taxon>
        <taxon>Amphimedon</taxon>
    </lineage>
</organism>
<accession>A0AAN0IWY7</accession>
<evidence type="ECO:0000256" key="1">
    <source>
        <dbReference type="SAM" id="MobiDB-lite"/>
    </source>
</evidence>